<dbReference type="AlphaFoldDB" id="A0A1I4HW07"/>
<keyword evidence="2 4" id="KW-0378">Hydrolase</keyword>
<evidence type="ECO:0000259" key="6">
    <source>
        <dbReference type="Pfam" id="PF08244"/>
    </source>
</evidence>
<keyword evidence="8" id="KW-1185">Reference proteome</keyword>
<dbReference type="InterPro" id="IPR013148">
    <property type="entry name" value="Glyco_hydro_32_N"/>
</dbReference>
<dbReference type="InterPro" id="IPR023296">
    <property type="entry name" value="Glyco_hydro_beta-prop_sf"/>
</dbReference>
<dbReference type="InterPro" id="IPR001362">
    <property type="entry name" value="Glyco_hydro_32"/>
</dbReference>
<dbReference type="PANTHER" id="PTHR42800">
    <property type="entry name" value="EXOINULINASE INUD (AFU_ORTHOLOGUE AFUA_5G00480)"/>
    <property type="match status" value="1"/>
</dbReference>
<protein>
    <submittedName>
        <fullName evidence="7">Fructan beta-fructosidase</fullName>
    </submittedName>
</protein>
<accession>A0A1I4HW07</accession>
<evidence type="ECO:0000313" key="7">
    <source>
        <dbReference type="EMBL" id="SFL46318.1"/>
    </source>
</evidence>
<gene>
    <name evidence="7" type="ORF">SAMN04487943_101680</name>
</gene>
<dbReference type="OrthoDB" id="9759709at2"/>
<name>A0A1I4HW07_9BACI</name>
<dbReference type="RefSeq" id="WP_091481072.1">
    <property type="nucleotide sequence ID" value="NZ_FOTR01000001.1"/>
</dbReference>
<evidence type="ECO:0000256" key="3">
    <source>
        <dbReference type="ARBA" id="ARBA00023295"/>
    </source>
</evidence>
<dbReference type="GO" id="GO:0005987">
    <property type="term" value="P:sucrose catabolic process"/>
    <property type="evidence" value="ECO:0007669"/>
    <property type="project" value="TreeGrafter"/>
</dbReference>
<dbReference type="GO" id="GO:0004575">
    <property type="term" value="F:sucrose alpha-glucosidase activity"/>
    <property type="evidence" value="ECO:0007669"/>
    <property type="project" value="TreeGrafter"/>
</dbReference>
<dbReference type="GO" id="GO:0005737">
    <property type="term" value="C:cytoplasm"/>
    <property type="evidence" value="ECO:0007669"/>
    <property type="project" value="TreeGrafter"/>
</dbReference>
<dbReference type="InterPro" id="IPR018053">
    <property type="entry name" value="Glyco_hydro_32_AS"/>
</dbReference>
<evidence type="ECO:0000259" key="5">
    <source>
        <dbReference type="Pfam" id="PF00251"/>
    </source>
</evidence>
<evidence type="ECO:0000313" key="8">
    <source>
        <dbReference type="Proteomes" id="UP000198565"/>
    </source>
</evidence>
<dbReference type="SMART" id="SM00640">
    <property type="entry name" value="Glyco_32"/>
    <property type="match status" value="1"/>
</dbReference>
<comment type="similarity">
    <text evidence="1 4">Belongs to the glycosyl hydrolase 32 family.</text>
</comment>
<dbReference type="Gene3D" id="2.115.10.20">
    <property type="entry name" value="Glycosyl hydrolase domain, family 43"/>
    <property type="match status" value="1"/>
</dbReference>
<dbReference type="STRING" id="334253.SAMN04487943_101680"/>
<dbReference type="EMBL" id="FOTR01000001">
    <property type="protein sequence ID" value="SFL46318.1"/>
    <property type="molecule type" value="Genomic_DNA"/>
</dbReference>
<dbReference type="Pfam" id="PF00251">
    <property type="entry name" value="Glyco_hydro_32N"/>
    <property type="match status" value="1"/>
</dbReference>
<evidence type="ECO:0000256" key="4">
    <source>
        <dbReference type="RuleBase" id="RU362110"/>
    </source>
</evidence>
<dbReference type="PROSITE" id="PS00609">
    <property type="entry name" value="GLYCOSYL_HYDROL_F32"/>
    <property type="match status" value="1"/>
</dbReference>
<dbReference type="SUPFAM" id="SSF75005">
    <property type="entry name" value="Arabinanase/levansucrase/invertase"/>
    <property type="match status" value="1"/>
</dbReference>
<keyword evidence="3 4" id="KW-0326">Glycosidase</keyword>
<feature type="domain" description="Glycosyl hydrolase family 32 C-terminal" evidence="6">
    <location>
        <begin position="361"/>
        <end position="473"/>
    </location>
</feature>
<dbReference type="InterPro" id="IPR013189">
    <property type="entry name" value="Glyco_hydro_32_C"/>
</dbReference>
<dbReference type="Proteomes" id="UP000198565">
    <property type="component" value="Unassembled WGS sequence"/>
</dbReference>
<dbReference type="PANTHER" id="PTHR42800:SF1">
    <property type="entry name" value="EXOINULINASE INUD (AFU_ORTHOLOGUE AFUA_5G00480)"/>
    <property type="match status" value="1"/>
</dbReference>
<dbReference type="InterPro" id="IPR013320">
    <property type="entry name" value="ConA-like_dom_sf"/>
</dbReference>
<dbReference type="CDD" id="cd18622">
    <property type="entry name" value="GH32_Inu-like"/>
    <property type="match status" value="1"/>
</dbReference>
<proteinExistence type="inferred from homology"/>
<evidence type="ECO:0000256" key="1">
    <source>
        <dbReference type="ARBA" id="ARBA00009902"/>
    </source>
</evidence>
<dbReference type="Gene3D" id="2.60.120.560">
    <property type="entry name" value="Exo-inulinase, domain 1"/>
    <property type="match status" value="1"/>
</dbReference>
<feature type="domain" description="Glycosyl hydrolase family 32 N-terminal" evidence="5">
    <location>
        <begin position="14"/>
        <end position="327"/>
    </location>
</feature>
<organism evidence="7 8">
    <name type="scientific">Gracilibacillus orientalis</name>
    <dbReference type="NCBI Taxonomy" id="334253"/>
    <lineage>
        <taxon>Bacteria</taxon>
        <taxon>Bacillati</taxon>
        <taxon>Bacillota</taxon>
        <taxon>Bacilli</taxon>
        <taxon>Bacillales</taxon>
        <taxon>Bacillaceae</taxon>
        <taxon>Gracilibacillus</taxon>
    </lineage>
</organism>
<dbReference type="Pfam" id="PF08244">
    <property type="entry name" value="Glyco_hydro_32C"/>
    <property type="match status" value="1"/>
</dbReference>
<reference evidence="8" key="1">
    <citation type="submission" date="2016-10" db="EMBL/GenBank/DDBJ databases">
        <authorList>
            <person name="Varghese N."/>
            <person name="Submissions S."/>
        </authorList>
    </citation>
    <scope>NUCLEOTIDE SEQUENCE [LARGE SCALE GENOMIC DNA]</scope>
    <source>
        <strain evidence="8">CGMCC 1.4250</strain>
    </source>
</reference>
<sequence>MSLSQVQKYRPHLHFSPQENWMNDPNGLIYFKGEYHLFFQYNPNDSKWGPMHWGHAVSKDLVKWTELPIALYPDENGTIFSGSAVVDWNNTTGFFPDEPGLVAIFTHHLENEVYIPPKQSQSLAYSYDNGRTWVKYQHNPVLEHDSNVDFRDPKVFWHHSSNKWMMVLATGQTISIYSSPNLIDWCFESEFGDNIGSHDGVWECPDLFELQVENSEESKWVLFVSIGDNPKFEKGSLTQYFVGTFNGSVFQAEHEDEKWLDYGKDNYAGVSFSDIPVEDGRRIYLGWMSNWRYANEVPTQGWRSQMTLPRELGIRKVKDSYSVIQKPVQELDVYFTRKEVINNKLIDKELRYDFDESYGMITLNIENMDATKYGVDIHHTQSNVTSIIIDTQKQLLILDRKNSGMNSFSDNFSMPQEIKLFDTQKLKLNLVIDSSSIEIFGNGGEFALTSLVYPDKACEEISLHALDGEMKVEEGYLLKPRT</sequence>
<evidence type="ECO:0000256" key="2">
    <source>
        <dbReference type="ARBA" id="ARBA00022801"/>
    </source>
</evidence>
<dbReference type="SUPFAM" id="SSF49899">
    <property type="entry name" value="Concanavalin A-like lectins/glucanases"/>
    <property type="match status" value="1"/>
</dbReference>